<reference evidence="2 3" key="1">
    <citation type="journal article" date="2008" name="Nature">
        <title>The genome of the model beetle and pest Tribolium castaneum.</title>
        <authorList>
            <consortium name="Tribolium Genome Sequencing Consortium"/>
            <person name="Richards S."/>
            <person name="Gibbs R.A."/>
            <person name="Weinstock G.M."/>
            <person name="Brown S.J."/>
            <person name="Denell R."/>
            <person name="Beeman R.W."/>
            <person name="Gibbs R."/>
            <person name="Beeman R.W."/>
            <person name="Brown S.J."/>
            <person name="Bucher G."/>
            <person name="Friedrich M."/>
            <person name="Grimmelikhuijzen C.J."/>
            <person name="Klingler M."/>
            <person name="Lorenzen M."/>
            <person name="Richards S."/>
            <person name="Roth S."/>
            <person name="Schroder R."/>
            <person name="Tautz D."/>
            <person name="Zdobnov E.M."/>
            <person name="Muzny D."/>
            <person name="Gibbs R.A."/>
            <person name="Weinstock G.M."/>
            <person name="Attaway T."/>
            <person name="Bell S."/>
            <person name="Buhay C.J."/>
            <person name="Chandrabose M.N."/>
            <person name="Chavez D."/>
            <person name="Clerk-Blankenburg K.P."/>
            <person name="Cree A."/>
            <person name="Dao M."/>
            <person name="Davis C."/>
            <person name="Chacko J."/>
            <person name="Dinh H."/>
            <person name="Dugan-Rocha S."/>
            <person name="Fowler G."/>
            <person name="Garner T.T."/>
            <person name="Garnes J."/>
            <person name="Gnirke A."/>
            <person name="Hawes A."/>
            <person name="Hernandez J."/>
            <person name="Hines S."/>
            <person name="Holder M."/>
            <person name="Hume J."/>
            <person name="Jhangiani S.N."/>
            <person name="Joshi V."/>
            <person name="Khan Z.M."/>
            <person name="Jackson L."/>
            <person name="Kovar C."/>
            <person name="Kowis A."/>
            <person name="Lee S."/>
            <person name="Lewis L.R."/>
            <person name="Margolis J."/>
            <person name="Morgan M."/>
            <person name="Nazareth L.V."/>
            <person name="Nguyen N."/>
            <person name="Okwuonu G."/>
            <person name="Parker D."/>
            <person name="Richards S."/>
            <person name="Ruiz S.J."/>
            <person name="Santibanez J."/>
            <person name="Savard J."/>
            <person name="Scherer S.E."/>
            <person name="Schneider B."/>
            <person name="Sodergren E."/>
            <person name="Tautz D."/>
            <person name="Vattahil S."/>
            <person name="Villasana D."/>
            <person name="White C.S."/>
            <person name="Wright R."/>
            <person name="Park Y."/>
            <person name="Beeman R.W."/>
            <person name="Lord J."/>
            <person name="Oppert B."/>
            <person name="Lorenzen M."/>
            <person name="Brown S."/>
            <person name="Wang L."/>
            <person name="Savard J."/>
            <person name="Tautz D."/>
            <person name="Richards S."/>
            <person name="Weinstock G."/>
            <person name="Gibbs R.A."/>
            <person name="Liu Y."/>
            <person name="Worley K."/>
            <person name="Weinstock G."/>
            <person name="Elsik C.G."/>
            <person name="Reese J.T."/>
            <person name="Elhaik E."/>
            <person name="Landan G."/>
            <person name="Graur D."/>
            <person name="Arensburger P."/>
            <person name="Atkinson P."/>
            <person name="Beeman R.W."/>
            <person name="Beidler J."/>
            <person name="Brown S.J."/>
            <person name="Demuth J.P."/>
            <person name="Drury D.W."/>
            <person name="Du Y.Z."/>
            <person name="Fujiwara H."/>
            <person name="Lorenzen M."/>
            <person name="Maselli V."/>
            <person name="Osanai M."/>
            <person name="Park Y."/>
            <person name="Robertson H.M."/>
            <person name="Tu Z."/>
            <person name="Wang J.J."/>
            <person name="Wang S."/>
            <person name="Richards S."/>
            <person name="Song H."/>
            <person name="Zhang L."/>
            <person name="Sodergren E."/>
            <person name="Werner D."/>
            <person name="Stanke M."/>
            <person name="Morgenstern B."/>
            <person name="Solovyev V."/>
            <person name="Kosarev P."/>
            <person name="Brown G."/>
            <person name="Chen H.C."/>
            <person name="Ermolaeva O."/>
            <person name="Hlavina W."/>
            <person name="Kapustin Y."/>
            <person name="Kiryutin B."/>
            <person name="Kitts P."/>
            <person name="Maglott D."/>
            <person name="Pruitt K."/>
            <person name="Sapojnikov V."/>
            <person name="Souvorov A."/>
            <person name="Mackey A.J."/>
            <person name="Waterhouse R.M."/>
            <person name="Wyder S."/>
            <person name="Zdobnov E.M."/>
            <person name="Zdobnov E.M."/>
            <person name="Wyder S."/>
            <person name="Kriventseva E.V."/>
            <person name="Kadowaki T."/>
            <person name="Bork P."/>
            <person name="Aranda M."/>
            <person name="Bao R."/>
            <person name="Beermann A."/>
            <person name="Berns N."/>
            <person name="Bolognesi R."/>
            <person name="Bonneton F."/>
            <person name="Bopp D."/>
            <person name="Brown S.J."/>
            <person name="Bucher G."/>
            <person name="Butts T."/>
            <person name="Chaumot A."/>
            <person name="Denell R.E."/>
            <person name="Ferrier D.E."/>
            <person name="Friedrich M."/>
            <person name="Gordon C.M."/>
            <person name="Jindra M."/>
            <person name="Klingler M."/>
            <person name="Lan Q."/>
            <person name="Lattorff H.M."/>
            <person name="Laudet V."/>
            <person name="von Levetsow C."/>
            <person name="Liu Z."/>
            <person name="Lutz R."/>
            <person name="Lynch J.A."/>
            <person name="da Fonseca R.N."/>
            <person name="Posnien N."/>
            <person name="Reuter R."/>
            <person name="Roth S."/>
            <person name="Savard J."/>
            <person name="Schinko J.B."/>
            <person name="Schmitt C."/>
            <person name="Schoppmeier M."/>
            <person name="Schroder R."/>
            <person name="Shippy T.D."/>
            <person name="Simonnet F."/>
            <person name="Marques-Souza H."/>
            <person name="Tautz D."/>
            <person name="Tomoyasu Y."/>
            <person name="Trauner J."/>
            <person name="Van der Zee M."/>
            <person name="Vervoort M."/>
            <person name="Wittkopp N."/>
            <person name="Wimmer E.A."/>
            <person name="Yang X."/>
            <person name="Jones A.K."/>
            <person name="Sattelle D.B."/>
            <person name="Ebert P.R."/>
            <person name="Nelson D."/>
            <person name="Scott J.G."/>
            <person name="Beeman R.W."/>
            <person name="Muthukrishnan S."/>
            <person name="Kramer K.J."/>
            <person name="Arakane Y."/>
            <person name="Beeman R.W."/>
            <person name="Zhu Q."/>
            <person name="Hogenkamp D."/>
            <person name="Dixit R."/>
            <person name="Oppert B."/>
            <person name="Jiang H."/>
            <person name="Zou Z."/>
            <person name="Marshall J."/>
            <person name="Elpidina E."/>
            <person name="Vinokurov K."/>
            <person name="Oppert C."/>
            <person name="Zou Z."/>
            <person name="Evans J."/>
            <person name="Lu Z."/>
            <person name="Zhao P."/>
            <person name="Sumathipala N."/>
            <person name="Altincicek B."/>
            <person name="Vilcinskas A."/>
            <person name="Williams M."/>
            <person name="Hultmark D."/>
            <person name="Hetru C."/>
            <person name="Jiang H."/>
            <person name="Grimmelikhuijzen C.J."/>
            <person name="Hauser F."/>
            <person name="Cazzamali G."/>
            <person name="Williamson M."/>
            <person name="Park Y."/>
            <person name="Li B."/>
            <person name="Tanaka Y."/>
            <person name="Predel R."/>
            <person name="Neupert S."/>
            <person name="Schachtner J."/>
            <person name="Verleyen P."/>
            <person name="Raible F."/>
            <person name="Bork P."/>
            <person name="Friedrich M."/>
            <person name="Walden K.K."/>
            <person name="Robertson H.M."/>
            <person name="Angeli S."/>
            <person name="Foret S."/>
            <person name="Bucher G."/>
            <person name="Schuetz S."/>
            <person name="Maleszka R."/>
            <person name="Wimmer E.A."/>
            <person name="Beeman R.W."/>
            <person name="Lorenzen M."/>
            <person name="Tomoyasu Y."/>
            <person name="Miller S.C."/>
            <person name="Grossmann D."/>
            <person name="Bucher G."/>
        </authorList>
    </citation>
    <scope>NUCLEOTIDE SEQUENCE [LARGE SCALE GENOMIC DNA]</scope>
    <source>
        <strain evidence="2 3">Georgia GA2</strain>
    </source>
</reference>
<keyword evidence="3" id="KW-1185">Reference proteome</keyword>
<proteinExistence type="predicted"/>
<gene>
    <name evidence="2" type="primary">AUGUSTUS-3.0.2_34926</name>
    <name evidence="2" type="ORF">TcasGA2_TC034926</name>
</gene>
<evidence type="ECO:0000256" key="1">
    <source>
        <dbReference type="SAM" id="SignalP"/>
    </source>
</evidence>
<dbReference type="AlphaFoldDB" id="A0A139WAA9"/>
<evidence type="ECO:0000313" key="2">
    <source>
        <dbReference type="EMBL" id="KYB24853.1"/>
    </source>
</evidence>
<keyword evidence="1" id="KW-0732">Signal</keyword>
<dbReference type="Proteomes" id="UP000007266">
    <property type="component" value="Unassembled WGS sequence"/>
</dbReference>
<feature type="chain" id="PRO_5007299581" description="DUF753 domain-containing protein" evidence="1">
    <location>
        <begin position="20"/>
        <end position="259"/>
    </location>
</feature>
<evidence type="ECO:0008006" key="4">
    <source>
        <dbReference type="Google" id="ProtNLM"/>
    </source>
</evidence>
<organism evidence="2 3">
    <name type="scientific">Tribolium castaneum</name>
    <name type="common">Red flour beetle</name>
    <dbReference type="NCBI Taxonomy" id="7070"/>
    <lineage>
        <taxon>Eukaryota</taxon>
        <taxon>Metazoa</taxon>
        <taxon>Ecdysozoa</taxon>
        <taxon>Arthropoda</taxon>
        <taxon>Hexapoda</taxon>
        <taxon>Insecta</taxon>
        <taxon>Pterygota</taxon>
        <taxon>Neoptera</taxon>
        <taxon>Endopterygota</taxon>
        <taxon>Coleoptera</taxon>
        <taxon>Polyphaga</taxon>
        <taxon>Cucujiformia</taxon>
        <taxon>Tenebrionidae</taxon>
        <taxon>Tenebrionidae incertae sedis</taxon>
        <taxon>Tribolium</taxon>
    </lineage>
</organism>
<accession>A0A139WAA9</accession>
<dbReference type="EMBL" id="KQ971410">
    <property type="protein sequence ID" value="KYB24853.1"/>
    <property type="molecule type" value="Genomic_DNA"/>
</dbReference>
<protein>
    <recommendedName>
        <fullName evidence="4">DUF753 domain-containing protein</fullName>
    </recommendedName>
</protein>
<dbReference type="InParanoid" id="A0A139WAA9"/>
<evidence type="ECO:0000313" key="3">
    <source>
        <dbReference type="Proteomes" id="UP000007266"/>
    </source>
</evidence>
<feature type="signal peptide" evidence="1">
    <location>
        <begin position="1"/>
        <end position="19"/>
    </location>
</feature>
<sequence length="259" mass="29862">MKLLFIVLLSVVLYNSVSGILKCYECTGEEECSKSLEDQKDTCGDKQRYCTSGLKPNIDDDGVTKFRECLYGSVDADLEEYCDWMVRRGGECYWYVSGEIECYDCVGDELCSKSLEEQKVTCSSQQNYCVSGWKNNKGNKLKFKGCSYAKNEERAQEFCNYFIKQGGECVSEALKCYDCIEDDQCSKDLDELRHTCGEEQKYCVSGSKYEYDVVIKFRECIYAANDDDMNEYCQDIIADEGECDWCQENYCNLKTTWKE</sequence>
<name>A0A139WAA9_TRICA</name>
<reference evidence="2 3" key="2">
    <citation type="journal article" date="2010" name="Nucleic Acids Res.">
        <title>BeetleBase in 2010: revisions to provide comprehensive genomic information for Tribolium castaneum.</title>
        <authorList>
            <person name="Kim H.S."/>
            <person name="Murphy T."/>
            <person name="Xia J."/>
            <person name="Caragea D."/>
            <person name="Park Y."/>
            <person name="Beeman R.W."/>
            <person name="Lorenzen M.D."/>
            <person name="Butcher S."/>
            <person name="Manak J.R."/>
            <person name="Brown S.J."/>
        </authorList>
    </citation>
    <scope>NUCLEOTIDE SEQUENCE [LARGE SCALE GENOMIC DNA]</scope>
    <source>
        <strain evidence="2 3">Georgia GA2</strain>
    </source>
</reference>